<reference evidence="8" key="2">
    <citation type="submission" date="2014-07" db="EMBL/GenBank/DDBJ databases">
        <authorList>
            <person name="Hull J."/>
        </authorList>
    </citation>
    <scope>NUCLEOTIDE SEQUENCE</scope>
</reference>
<keyword evidence="4" id="KW-0325">Glycoprotein</keyword>
<evidence type="ECO:0000256" key="5">
    <source>
        <dbReference type="SAM" id="Phobius"/>
    </source>
</evidence>
<dbReference type="PROSITE" id="PS51450">
    <property type="entry name" value="LRR"/>
    <property type="match status" value="4"/>
</dbReference>
<proteinExistence type="predicted"/>
<sequence>MGDGRRVLTPWIWLLLLASSPSPGTSICPSRCSCRDDTLSASCVDAALEVVPIQLNPDVEVIELSGNRIANVHYTLTFYTSLRILDVSLNKISSIGAKNFEAQAKLETLNASFNIISTLGKDAFRGLKSLKILDLSHNQIESIEHGSFKDSHDIETIDFSHNRITSFENPTVFNSITSLRTLKLNHNQIIDVPSLLLKNLPSPCVLETLTLNDNLIEVIEDKSFPAPCAQSMKVLTLGSNVIKEVETAGFDSLHSLTSLDLSYNNLTYIPTQQLSKLNVLSDLDLSGNTFHSVKPVAFQSLFQLATLTISRLPHLNWVDSRAFVDNIRLDTIHIDENPELRRIPTRIFHGNPHLSHVSLRGNALATVDVSHFPLDRLRSLDLSGNPLNCNCSLHWLWKLAQTESQLPSRDSIPLQGNETSPEGQPQLRIVVRNLKCSSPEGLKGQLVTDIAESTVRCETTWLTVAIITALVLALFGATCVILLLFSSERWLCWCRKGKHSPEPEVDTRRLAPSLHPGSAPPPILMLMPDKHYRDAILSNYIKSEADMKLAEPWMNGDVRQNDYSVDMASSRSKPHIVYV</sequence>
<dbReference type="GO" id="GO:0071944">
    <property type="term" value="C:cell periphery"/>
    <property type="evidence" value="ECO:0007669"/>
    <property type="project" value="UniProtKB-ARBA"/>
</dbReference>
<dbReference type="Gene3D" id="3.80.10.10">
    <property type="entry name" value="Ribonuclease Inhibitor"/>
    <property type="match status" value="2"/>
</dbReference>
<reference evidence="8" key="1">
    <citation type="journal article" date="2014" name="PLoS ONE">
        <title>Transcriptome-Based Identification of ABC Transporters in the Western Tarnished Plant Bug Lygus hesperus.</title>
        <authorList>
            <person name="Hull J.J."/>
            <person name="Chaney K."/>
            <person name="Geib S.M."/>
            <person name="Fabrick J.A."/>
            <person name="Brent C.S."/>
            <person name="Walsh D."/>
            <person name="Lavine L.C."/>
        </authorList>
    </citation>
    <scope>NUCLEOTIDE SEQUENCE</scope>
</reference>
<feature type="domain" description="LRRCT" evidence="7">
    <location>
        <begin position="385"/>
        <end position="458"/>
    </location>
</feature>
<dbReference type="InterPro" id="IPR032675">
    <property type="entry name" value="LRR_dom_sf"/>
</dbReference>
<dbReference type="InterPro" id="IPR003591">
    <property type="entry name" value="Leu-rich_rpt_typical-subtyp"/>
</dbReference>
<dbReference type="PANTHER" id="PTHR45712:SF22">
    <property type="entry name" value="INSULIN-LIKE GROWTH FACTOR-BINDING PROTEIN COMPLEX ACID LABILE SUBUNIT"/>
    <property type="match status" value="1"/>
</dbReference>
<dbReference type="InterPro" id="IPR050333">
    <property type="entry name" value="SLRP"/>
</dbReference>
<gene>
    <name evidence="8" type="primary">LRRN2</name>
    <name evidence="9" type="synonym">LRRN2_1</name>
    <name evidence="8" type="ORF">CM83_23541</name>
    <name evidence="9" type="ORF">g.56656</name>
</gene>
<keyword evidence="5" id="KW-0812">Transmembrane</keyword>
<dbReference type="InterPro" id="IPR000483">
    <property type="entry name" value="Cys-rich_flank_reg_C"/>
</dbReference>
<evidence type="ECO:0000256" key="4">
    <source>
        <dbReference type="ARBA" id="ARBA00023180"/>
    </source>
</evidence>
<dbReference type="Pfam" id="PF13855">
    <property type="entry name" value="LRR_8"/>
    <property type="match status" value="3"/>
</dbReference>
<feature type="signal peptide" evidence="6">
    <location>
        <begin position="1"/>
        <end position="26"/>
    </location>
</feature>
<evidence type="ECO:0000313" key="9">
    <source>
        <dbReference type="EMBL" id="JAQ16373.1"/>
    </source>
</evidence>
<reference evidence="9" key="3">
    <citation type="journal article" date="2016" name="Gigascience">
        <title>De novo construction of an expanded transcriptome assembly for the western tarnished plant bug, Lygus hesperus.</title>
        <authorList>
            <person name="Tassone E.E."/>
            <person name="Geib S.M."/>
            <person name="Hall B."/>
            <person name="Fabrick J.A."/>
            <person name="Brent C.S."/>
            <person name="Hull J.J."/>
        </authorList>
    </citation>
    <scope>NUCLEOTIDE SEQUENCE</scope>
</reference>
<dbReference type="EMBL" id="GDHC01002256">
    <property type="protein sequence ID" value="JAQ16373.1"/>
    <property type="molecule type" value="Transcribed_RNA"/>
</dbReference>
<evidence type="ECO:0000256" key="2">
    <source>
        <dbReference type="ARBA" id="ARBA00022729"/>
    </source>
</evidence>
<dbReference type="SMART" id="SM00082">
    <property type="entry name" value="LRRCT"/>
    <property type="match status" value="1"/>
</dbReference>
<keyword evidence="3" id="KW-0677">Repeat</keyword>
<organism evidence="8">
    <name type="scientific">Lygus hesperus</name>
    <name type="common">Western plant bug</name>
    <dbReference type="NCBI Taxonomy" id="30085"/>
    <lineage>
        <taxon>Eukaryota</taxon>
        <taxon>Metazoa</taxon>
        <taxon>Ecdysozoa</taxon>
        <taxon>Arthropoda</taxon>
        <taxon>Hexapoda</taxon>
        <taxon>Insecta</taxon>
        <taxon>Pterygota</taxon>
        <taxon>Neoptera</taxon>
        <taxon>Paraneoptera</taxon>
        <taxon>Hemiptera</taxon>
        <taxon>Heteroptera</taxon>
        <taxon>Panheteroptera</taxon>
        <taxon>Cimicomorpha</taxon>
        <taxon>Miridae</taxon>
        <taxon>Mirini</taxon>
        <taxon>Lygus</taxon>
    </lineage>
</organism>
<keyword evidence="1" id="KW-0433">Leucine-rich repeat</keyword>
<protein>
    <submittedName>
        <fullName evidence="8">Leucine-rich repeat neuronal protein 2</fullName>
    </submittedName>
</protein>
<dbReference type="SMART" id="SM00369">
    <property type="entry name" value="LRR_TYP"/>
    <property type="match status" value="7"/>
</dbReference>
<dbReference type="SMART" id="SM00365">
    <property type="entry name" value="LRR_SD22"/>
    <property type="match status" value="6"/>
</dbReference>
<dbReference type="AlphaFoldDB" id="A0A0A9YHB4"/>
<name>A0A0A9YHB4_LYGHE</name>
<feature type="transmembrane region" description="Helical" evidence="5">
    <location>
        <begin position="461"/>
        <end position="485"/>
    </location>
</feature>
<dbReference type="SUPFAM" id="SSF52058">
    <property type="entry name" value="L domain-like"/>
    <property type="match status" value="1"/>
</dbReference>
<dbReference type="FunFam" id="3.80.10.10:FF:000770">
    <property type="entry name" value="Uncharacterized protein"/>
    <property type="match status" value="1"/>
</dbReference>
<dbReference type="EMBL" id="GBHO01011142">
    <property type="protein sequence ID" value="JAG32462.1"/>
    <property type="molecule type" value="Transcribed_RNA"/>
</dbReference>
<evidence type="ECO:0000256" key="6">
    <source>
        <dbReference type="SAM" id="SignalP"/>
    </source>
</evidence>
<dbReference type="PANTHER" id="PTHR45712">
    <property type="entry name" value="AGAP008170-PA"/>
    <property type="match status" value="1"/>
</dbReference>
<keyword evidence="5" id="KW-1133">Transmembrane helix</keyword>
<evidence type="ECO:0000313" key="8">
    <source>
        <dbReference type="EMBL" id="JAG32462.1"/>
    </source>
</evidence>
<evidence type="ECO:0000256" key="3">
    <source>
        <dbReference type="ARBA" id="ARBA00022737"/>
    </source>
</evidence>
<dbReference type="InterPro" id="IPR001611">
    <property type="entry name" value="Leu-rich_rpt"/>
</dbReference>
<feature type="chain" id="PRO_5007389905" evidence="6">
    <location>
        <begin position="27"/>
        <end position="579"/>
    </location>
</feature>
<keyword evidence="2 6" id="KW-0732">Signal</keyword>
<evidence type="ECO:0000256" key="1">
    <source>
        <dbReference type="ARBA" id="ARBA00022614"/>
    </source>
</evidence>
<dbReference type="PRINTS" id="PR00019">
    <property type="entry name" value="LEURICHRPT"/>
</dbReference>
<accession>A0A0A9YHB4</accession>
<keyword evidence="5" id="KW-0472">Membrane</keyword>
<evidence type="ECO:0000259" key="7">
    <source>
        <dbReference type="SMART" id="SM00082"/>
    </source>
</evidence>